<evidence type="ECO:0000256" key="9">
    <source>
        <dbReference type="ARBA" id="ARBA00022989"/>
    </source>
</evidence>
<proteinExistence type="inferred from homology"/>
<protein>
    <recommendedName>
        <fullName evidence="4">Probable multidrug resistance protein NorM</fullName>
    </recommendedName>
    <alternativeName>
        <fullName evidence="12">Multidrug-efflux transporter</fullName>
    </alternativeName>
</protein>
<dbReference type="PANTHER" id="PTHR43298:SF2">
    <property type="entry name" value="FMN_FAD EXPORTER YEEO-RELATED"/>
    <property type="match status" value="1"/>
</dbReference>
<evidence type="ECO:0000256" key="1">
    <source>
        <dbReference type="ARBA" id="ARBA00003408"/>
    </source>
</evidence>
<feature type="transmembrane region" description="Helical" evidence="13">
    <location>
        <begin position="51"/>
        <end position="72"/>
    </location>
</feature>
<dbReference type="EMBL" id="DXBJ01000061">
    <property type="protein sequence ID" value="HIZ58587.1"/>
    <property type="molecule type" value="Genomic_DNA"/>
</dbReference>
<dbReference type="GO" id="GO:0005886">
    <property type="term" value="C:plasma membrane"/>
    <property type="evidence" value="ECO:0007669"/>
    <property type="project" value="UniProtKB-SubCell"/>
</dbReference>
<keyword evidence="6" id="KW-0050">Antiport</keyword>
<comment type="caution">
    <text evidence="14">The sequence shown here is derived from an EMBL/GenBank/DDBJ whole genome shotgun (WGS) entry which is preliminary data.</text>
</comment>
<feature type="transmembrane region" description="Helical" evidence="13">
    <location>
        <begin position="228"/>
        <end position="252"/>
    </location>
</feature>
<feature type="transmembrane region" description="Helical" evidence="13">
    <location>
        <begin position="93"/>
        <end position="114"/>
    </location>
</feature>
<feature type="transmembrane region" description="Helical" evidence="13">
    <location>
        <begin position="406"/>
        <end position="428"/>
    </location>
</feature>
<dbReference type="PIRSF" id="PIRSF006603">
    <property type="entry name" value="DinF"/>
    <property type="match status" value="1"/>
</dbReference>
<keyword evidence="11 13" id="KW-0472">Membrane</keyword>
<feature type="transmembrane region" description="Helical" evidence="13">
    <location>
        <begin position="157"/>
        <end position="177"/>
    </location>
</feature>
<dbReference type="GO" id="GO:0015297">
    <property type="term" value="F:antiporter activity"/>
    <property type="evidence" value="ECO:0007669"/>
    <property type="project" value="UniProtKB-KW"/>
</dbReference>
<evidence type="ECO:0000256" key="13">
    <source>
        <dbReference type="SAM" id="Phobius"/>
    </source>
</evidence>
<evidence type="ECO:0000313" key="15">
    <source>
        <dbReference type="Proteomes" id="UP000824065"/>
    </source>
</evidence>
<evidence type="ECO:0000256" key="8">
    <source>
        <dbReference type="ARBA" id="ARBA00022692"/>
    </source>
</evidence>
<organism evidence="14 15">
    <name type="scientific">Candidatus Faecalibacterium gallistercoris</name>
    <dbReference type="NCBI Taxonomy" id="2838579"/>
    <lineage>
        <taxon>Bacteria</taxon>
        <taxon>Bacillati</taxon>
        <taxon>Bacillota</taxon>
        <taxon>Clostridia</taxon>
        <taxon>Eubacteriales</taxon>
        <taxon>Oscillospiraceae</taxon>
        <taxon>Faecalibacterium</taxon>
    </lineage>
</organism>
<feature type="transmembrane region" description="Helical" evidence="13">
    <location>
        <begin position="272"/>
        <end position="293"/>
    </location>
</feature>
<accession>A0A9D2JMU4</accession>
<comment type="function">
    <text evidence="1">Multidrug efflux pump.</text>
</comment>
<dbReference type="AlphaFoldDB" id="A0A9D2JMU4"/>
<dbReference type="InterPro" id="IPR050222">
    <property type="entry name" value="MATE_MdtK"/>
</dbReference>
<dbReference type="InterPro" id="IPR048279">
    <property type="entry name" value="MdtK-like"/>
</dbReference>
<feature type="transmembrane region" description="Helical" evidence="13">
    <location>
        <begin position="314"/>
        <end position="334"/>
    </location>
</feature>
<reference evidence="14" key="2">
    <citation type="submission" date="2021-04" db="EMBL/GenBank/DDBJ databases">
        <authorList>
            <person name="Gilroy R."/>
        </authorList>
    </citation>
    <scope>NUCLEOTIDE SEQUENCE</scope>
    <source>
        <strain evidence="14">ChiBcec16-3735</strain>
    </source>
</reference>
<feature type="transmembrane region" description="Helical" evidence="13">
    <location>
        <begin position="7"/>
        <end position="31"/>
    </location>
</feature>
<evidence type="ECO:0000256" key="4">
    <source>
        <dbReference type="ARBA" id="ARBA00020268"/>
    </source>
</evidence>
<evidence type="ECO:0000256" key="2">
    <source>
        <dbReference type="ARBA" id="ARBA00004651"/>
    </source>
</evidence>
<dbReference type="InterPro" id="IPR002528">
    <property type="entry name" value="MATE_fam"/>
</dbReference>
<dbReference type="Pfam" id="PF01554">
    <property type="entry name" value="MatE"/>
    <property type="match status" value="2"/>
</dbReference>
<dbReference type="GO" id="GO:0042910">
    <property type="term" value="F:xenobiotic transmembrane transporter activity"/>
    <property type="evidence" value="ECO:0007669"/>
    <property type="project" value="InterPro"/>
</dbReference>
<keyword evidence="8 13" id="KW-0812">Transmembrane</keyword>
<evidence type="ECO:0000256" key="10">
    <source>
        <dbReference type="ARBA" id="ARBA00023065"/>
    </source>
</evidence>
<keyword evidence="5" id="KW-0813">Transport</keyword>
<feature type="transmembrane region" description="Helical" evidence="13">
    <location>
        <begin position="183"/>
        <end position="207"/>
    </location>
</feature>
<keyword evidence="10" id="KW-0406">Ion transport</keyword>
<evidence type="ECO:0000256" key="3">
    <source>
        <dbReference type="ARBA" id="ARBA00010199"/>
    </source>
</evidence>
<keyword evidence="9 13" id="KW-1133">Transmembrane helix</keyword>
<dbReference type="Proteomes" id="UP000824065">
    <property type="component" value="Unassembled WGS sequence"/>
</dbReference>
<evidence type="ECO:0000256" key="7">
    <source>
        <dbReference type="ARBA" id="ARBA00022475"/>
    </source>
</evidence>
<evidence type="ECO:0000256" key="6">
    <source>
        <dbReference type="ARBA" id="ARBA00022449"/>
    </source>
</evidence>
<gene>
    <name evidence="14" type="ORF">H9725_08435</name>
</gene>
<comment type="similarity">
    <text evidence="3">Belongs to the multi antimicrobial extrusion (MATE) (TC 2.A.66.1) family.</text>
</comment>
<keyword evidence="7" id="KW-1003">Cell membrane</keyword>
<dbReference type="CDD" id="cd13137">
    <property type="entry name" value="MATE_NorM_like"/>
    <property type="match status" value="1"/>
</dbReference>
<feature type="transmembrane region" description="Helical" evidence="13">
    <location>
        <begin position="346"/>
        <end position="368"/>
    </location>
</feature>
<evidence type="ECO:0000313" key="14">
    <source>
        <dbReference type="EMBL" id="HIZ58587.1"/>
    </source>
</evidence>
<dbReference type="NCBIfam" id="TIGR00797">
    <property type="entry name" value="matE"/>
    <property type="match status" value="1"/>
</dbReference>
<comment type="subcellular location">
    <subcellularLocation>
        <location evidence="2">Cell membrane</location>
        <topology evidence="2">Multi-pass membrane protein</topology>
    </subcellularLocation>
</comment>
<feature type="transmembrane region" description="Helical" evidence="13">
    <location>
        <begin position="380"/>
        <end position="400"/>
    </location>
</feature>
<name>A0A9D2JMU4_9FIRM</name>
<sequence length="446" mass="47753">MYTRRELGMMLAPLVIEQVLVMLVGMVDTVMVSGAGEAAVSGVALVDMVNYLIITVMAALTTGGAVVISQYLGSGQEGQAAFSAGQLVQISGLLSMGIAGLCLLFRHGIMRLFFGAVEPAVMDAALTYFVITACSFPFLGLYEAGAALYRVLGRTSVTMYISLGMNLINLAGDYVGVQVLHAGVAGVAVPTLLSRIFAAAVMLALAFQPDKMIRLEWRHIFCRDRAMVSRILYIAVPGGVENGLFAMGKVLVVSIVSHFGTVQIAANGVANSVSQIAVMVVNAVNLVIVPVVGQCMGSGDPDQAYDYTRKLMRVSYVSLFVLGLGVCLLLPVILPFYRLEAETLGLAARLVVLHNLLALAFHPTSFNLPNSLRAAGDVRYTMMVGIGSMMIFRLGSALLLGDVLGWGVTGVWIAMGLDWLARSIAFCIRYHSQKWRQMQVIERPAS</sequence>
<evidence type="ECO:0000256" key="12">
    <source>
        <dbReference type="ARBA" id="ARBA00031636"/>
    </source>
</evidence>
<dbReference type="PANTHER" id="PTHR43298">
    <property type="entry name" value="MULTIDRUG RESISTANCE PROTEIN NORM-RELATED"/>
    <property type="match status" value="1"/>
</dbReference>
<evidence type="ECO:0000256" key="5">
    <source>
        <dbReference type="ARBA" id="ARBA00022448"/>
    </source>
</evidence>
<dbReference type="GO" id="GO:0006811">
    <property type="term" value="P:monoatomic ion transport"/>
    <property type="evidence" value="ECO:0007669"/>
    <property type="project" value="UniProtKB-KW"/>
</dbReference>
<feature type="transmembrane region" description="Helical" evidence="13">
    <location>
        <begin position="126"/>
        <end position="145"/>
    </location>
</feature>
<reference evidence="14" key="1">
    <citation type="journal article" date="2021" name="PeerJ">
        <title>Extensive microbial diversity within the chicken gut microbiome revealed by metagenomics and culture.</title>
        <authorList>
            <person name="Gilroy R."/>
            <person name="Ravi A."/>
            <person name="Getino M."/>
            <person name="Pursley I."/>
            <person name="Horton D.L."/>
            <person name="Alikhan N.F."/>
            <person name="Baker D."/>
            <person name="Gharbi K."/>
            <person name="Hall N."/>
            <person name="Watson M."/>
            <person name="Adriaenssens E.M."/>
            <person name="Foster-Nyarko E."/>
            <person name="Jarju S."/>
            <person name="Secka A."/>
            <person name="Antonio M."/>
            <person name="Oren A."/>
            <person name="Chaudhuri R.R."/>
            <person name="La Ragione R."/>
            <person name="Hildebrand F."/>
            <person name="Pallen M.J."/>
        </authorList>
    </citation>
    <scope>NUCLEOTIDE SEQUENCE</scope>
    <source>
        <strain evidence="14">ChiBcec16-3735</strain>
    </source>
</reference>
<evidence type="ECO:0000256" key="11">
    <source>
        <dbReference type="ARBA" id="ARBA00023136"/>
    </source>
</evidence>